<feature type="signal peptide" evidence="1">
    <location>
        <begin position="1"/>
        <end position="26"/>
    </location>
</feature>
<dbReference type="EMBL" id="JARPUR010000006">
    <property type="protein sequence ID" value="KAK4873812.1"/>
    <property type="molecule type" value="Genomic_DNA"/>
</dbReference>
<comment type="caution">
    <text evidence="2">The sequence shown here is derived from an EMBL/GenBank/DDBJ whole genome shotgun (WGS) entry which is preliminary data.</text>
</comment>
<name>A0AAN7SC97_9COLE</name>
<protein>
    <submittedName>
        <fullName evidence="2">Uncharacterized protein</fullName>
    </submittedName>
</protein>
<dbReference type="AlphaFoldDB" id="A0AAN7SC97"/>
<accession>A0AAN7SC97</accession>
<evidence type="ECO:0000313" key="2">
    <source>
        <dbReference type="EMBL" id="KAK4873812.1"/>
    </source>
</evidence>
<dbReference type="Proteomes" id="UP001353858">
    <property type="component" value="Unassembled WGS sequence"/>
</dbReference>
<keyword evidence="3" id="KW-1185">Reference proteome</keyword>
<keyword evidence="1" id="KW-0732">Signal</keyword>
<proteinExistence type="predicted"/>
<reference evidence="3" key="1">
    <citation type="submission" date="2023-01" db="EMBL/GenBank/DDBJ databases">
        <title>Key to firefly adult light organ development and bioluminescence: homeobox transcription factors regulate luciferase expression and transportation to peroxisome.</title>
        <authorList>
            <person name="Fu X."/>
        </authorList>
    </citation>
    <scope>NUCLEOTIDE SEQUENCE [LARGE SCALE GENOMIC DNA]</scope>
</reference>
<organism evidence="2 3">
    <name type="scientific">Aquatica leii</name>
    <dbReference type="NCBI Taxonomy" id="1421715"/>
    <lineage>
        <taxon>Eukaryota</taxon>
        <taxon>Metazoa</taxon>
        <taxon>Ecdysozoa</taxon>
        <taxon>Arthropoda</taxon>
        <taxon>Hexapoda</taxon>
        <taxon>Insecta</taxon>
        <taxon>Pterygota</taxon>
        <taxon>Neoptera</taxon>
        <taxon>Endopterygota</taxon>
        <taxon>Coleoptera</taxon>
        <taxon>Polyphaga</taxon>
        <taxon>Elateriformia</taxon>
        <taxon>Elateroidea</taxon>
        <taxon>Lampyridae</taxon>
        <taxon>Luciolinae</taxon>
        <taxon>Aquatica</taxon>
    </lineage>
</organism>
<sequence>MQQLVTVHLNLMIMWFCIFQFKSNYTNIFLSKNMNDVINTWCQSNINFQRNLPKVLWISEDATRVSSKVKYDSKTNKLIGFTMPLVNGMPVTDSFLATSAKRIQDYFQNGIRSNYAYVVMAQPLSPSAPGYCLSIFGTNNRFIADDLMKRWQHIKLNFKKRGIIVLGFASDGGTRFLKAMRQAA</sequence>
<gene>
    <name evidence="2" type="ORF">RN001_013172</name>
</gene>
<evidence type="ECO:0000313" key="3">
    <source>
        <dbReference type="Proteomes" id="UP001353858"/>
    </source>
</evidence>
<feature type="chain" id="PRO_5042887083" evidence="1">
    <location>
        <begin position="27"/>
        <end position="184"/>
    </location>
</feature>
<evidence type="ECO:0000256" key="1">
    <source>
        <dbReference type="SAM" id="SignalP"/>
    </source>
</evidence>